<organism evidence="4 5">
    <name type="scientific">Paxillus involutus ATCC 200175</name>
    <dbReference type="NCBI Taxonomy" id="664439"/>
    <lineage>
        <taxon>Eukaryota</taxon>
        <taxon>Fungi</taxon>
        <taxon>Dikarya</taxon>
        <taxon>Basidiomycota</taxon>
        <taxon>Agaricomycotina</taxon>
        <taxon>Agaricomycetes</taxon>
        <taxon>Agaricomycetidae</taxon>
        <taxon>Boletales</taxon>
        <taxon>Paxilineae</taxon>
        <taxon>Paxillaceae</taxon>
        <taxon>Paxillus</taxon>
    </lineage>
</organism>
<protein>
    <submittedName>
        <fullName evidence="4">Uncharacterized protein</fullName>
    </submittedName>
</protein>
<proteinExistence type="predicted"/>
<keyword evidence="5" id="KW-1185">Reference proteome</keyword>
<dbReference type="SMART" id="SM00364">
    <property type="entry name" value="LRR_BAC"/>
    <property type="match status" value="4"/>
</dbReference>
<dbReference type="SMART" id="SM00369">
    <property type="entry name" value="LRR_TYP"/>
    <property type="match status" value="4"/>
</dbReference>
<dbReference type="PANTHER" id="PTHR47566">
    <property type="match status" value="1"/>
</dbReference>
<gene>
    <name evidence="4" type="ORF">PAXINDRAFT_12196</name>
</gene>
<dbReference type="PROSITE" id="PS51450">
    <property type="entry name" value="LRR"/>
    <property type="match status" value="3"/>
</dbReference>
<dbReference type="Proteomes" id="UP000053647">
    <property type="component" value="Unassembled WGS sequence"/>
</dbReference>
<dbReference type="Pfam" id="PF13855">
    <property type="entry name" value="LRR_8"/>
    <property type="match status" value="1"/>
</dbReference>
<evidence type="ECO:0000313" key="4">
    <source>
        <dbReference type="EMBL" id="KIJ14926.1"/>
    </source>
</evidence>
<feature type="compositionally biased region" description="Basic and acidic residues" evidence="3">
    <location>
        <begin position="645"/>
        <end position="657"/>
    </location>
</feature>
<dbReference type="OrthoDB" id="7451790at2759"/>
<feature type="region of interest" description="Disordered" evidence="3">
    <location>
        <begin position="27"/>
        <end position="70"/>
    </location>
</feature>
<evidence type="ECO:0000313" key="5">
    <source>
        <dbReference type="Proteomes" id="UP000053647"/>
    </source>
</evidence>
<feature type="region of interest" description="Disordered" evidence="3">
    <location>
        <begin position="626"/>
        <end position="663"/>
    </location>
</feature>
<feature type="compositionally biased region" description="Low complexity" evidence="3">
    <location>
        <begin position="465"/>
        <end position="474"/>
    </location>
</feature>
<feature type="compositionally biased region" description="Polar residues" evidence="3">
    <location>
        <begin position="336"/>
        <end position="348"/>
    </location>
</feature>
<dbReference type="Gene3D" id="3.80.10.10">
    <property type="entry name" value="Ribonuclease Inhibitor"/>
    <property type="match status" value="1"/>
</dbReference>
<feature type="compositionally biased region" description="Polar residues" evidence="3">
    <location>
        <begin position="158"/>
        <end position="182"/>
    </location>
</feature>
<evidence type="ECO:0000256" key="3">
    <source>
        <dbReference type="SAM" id="MobiDB-lite"/>
    </source>
</evidence>
<feature type="region of interest" description="Disordered" evidence="3">
    <location>
        <begin position="336"/>
        <end position="358"/>
    </location>
</feature>
<dbReference type="HOGENOM" id="CLU_002805_0_0_1"/>
<dbReference type="AlphaFoldDB" id="A0A0C9U6Y3"/>
<dbReference type="SUPFAM" id="SSF52058">
    <property type="entry name" value="L domain-like"/>
    <property type="match status" value="1"/>
</dbReference>
<evidence type="ECO:0000256" key="1">
    <source>
        <dbReference type="ARBA" id="ARBA00022614"/>
    </source>
</evidence>
<dbReference type="GO" id="GO:0035591">
    <property type="term" value="F:signaling adaptor activity"/>
    <property type="evidence" value="ECO:0007669"/>
    <property type="project" value="TreeGrafter"/>
</dbReference>
<feature type="compositionally biased region" description="Low complexity" evidence="3">
    <location>
        <begin position="565"/>
        <end position="575"/>
    </location>
</feature>
<dbReference type="PANTHER" id="PTHR47566:SF1">
    <property type="entry name" value="PROTEIN NUD1"/>
    <property type="match status" value="1"/>
</dbReference>
<dbReference type="EMBL" id="KN819339">
    <property type="protein sequence ID" value="KIJ14926.1"/>
    <property type="molecule type" value="Genomic_DNA"/>
</dbReference>
<keyword evidence="1" id="KW-0433">Leucine-rich repeat</keyword>
<accession>A0A0C9U6Y3</accession>
<feature type="region of interest" description="Disordered" evidence="3">
    <location>
        <begin position="435"/>
        <end position="575"/>
    </location>
</feature>
<sequence length="1142" mass="125348">MEMATNVLEATRPAWQTDDLVEEWVEEDEDEASLGTQSISLTEPLPGFLQTPSTDKDTLSSPTSPNAGGTFLIREDMPAAALLPKTPGRQINKGGIKDFFSPLALEKMFEPPSPPPQKPAALGFTAAPAIPSRLSQAFTPNDSQSESETNQVDHDSLKPTSSTDHLAPPSSTHGARSSSLESPFTFSVPCHSPKFPQAESTPGNVYSIANPPMTDPRLRLFQLQYDTFTRDHLSAIVDSIAVNNTPSGGSAEGNGSSSSLFQRAAFYGQQTPVSDDTPIRSIKRVKLSPPSDFYGEGAGAGATVSRPTSLRVDYVGESRSLMQQIKQARDFSTISTTVTTQSPASQNTEKSHGHRYQHYRSDHRNGLVPITAERSRTTTGSSTAAPSGHSSLAIRLQAESLMQQIKNDMKGSKRLFSGDTELSRFTLAEEDPADGAAAVNNRSHHSAWSGTQERSRRTSPKIASPRRPSSSRHQPSPRKFSRSVSDDHERSLVHEMSNMSIEVPWQTDERSAATRAELSPNTNIPHIRVTSSTITLPLPPTQIPRSYPSSSLRSGDNDDLNRFVSSSTASGTTITASSAPSFVKHAGPVHITHIAPSDVPSLPQRVGKMVYDKDLMKWMKATVGAVSEADDQRDQTAGTDAESEDPFRDIESLREDDSGGMSTSALIIDQDPAVEEEEGVEEEEEDFKQDMTRIEEVEEETNDQEEVDLTSFTFDGPSVAAIRIIPSEEDDTDAGDETSEFESDDDAADAEHHPSQPVFDSEDDLSNVSAVSPRKPLPVQRLVTAVETTPITASRRVSVLVTPMPSKPALKSMSTTPISYLISAQRVCNLQQYLPEVEDLVGESPESTCKKASIIACRSQENSKLTRVLEILHQLSDPFRSSRREATRTLTGVKRRHTRPNIVVAVVGLGAQPSDRPISFTIRKANRSPVSKFLSGRAELQPAVVVEWYPRLRADTFCRLQYVCVTSYSHLQNLENLDISDNEIESLSQLQCLRHLRELRADRNQITSLDGLQKLDALTKLSLQGNLIGEVDFNLFRWPRLEMLNLSDNQLVRVTSLALNLPALIALNVDGNLLEHLDPGGSMGRMRILRASNNRLHKLNVAHYANLRTLYLDNNSLPGLVKAERLGKLENLSMRNQSCRDL</sequence>
<dbReference type="SMART" id="SM00365">
    <property type="entry name" value="LRR_SD22"/>
    <property type="match status" value="4"/>
</dbReference>
<feature type="compositionally biased region" description="Basic and acidic residues" evidence="3">
    <location>
        <begin position="484"/>
        <end position="493"/>
    </location>
</feature>
<feature type="compositionally biased region" description="Polar residues" evidence="3">
    <location>
        <begin position="135"/>
        <end position="150"/>
    </location>
</feature>
<feature type="compositionally biased region" description="Acidic residues" evidence="3">
    <location>
        <begin position="727"/>
        <end position="748"/>
    </location>
</feature>
<keyword evidence="2" id="KW-0677">Repeat</keyword>
<dbReference type="InterPro" id="IPR032675">
    <property type="entry name" value="LRR_dom_sf"/>
</dbReference>
<feature type="region of interest" description="Disordered" evidence="3">
    <location>
        <begin position="135"/>
        <end position="182"/>
    </location>
</feature>
<reference evidence="4 5" key="1">
    <citation type="submission" date="2014-06" db="EMBL/GenBank/DDBJ databases">
        <authorList>
            <consortium name="DOE Joint Genome Institute"/>
            <person name="Kuo A."/>
            <person name="Kohler A."/>
            <person name="Nagy L.G."/>
            <person name="Floudas D."/>
            <person name="Copeland A."/>
            <person name="Barry K.W."/>
            <person name="Cichocki N."/>
            <person name="Veneault-Fourrey C."/>
            <person name="LaButti K."/>
            <person name="Lindquist E.A."/>
            <person name="Lipzen A."/>
            <person name="Lundell T."/>
            <person name="Morin E."/>
            <person name="Murat C."/>
            <person name="Sun H."/>
            <person name="Tunlid A."/>
            <person name="Henrissat B."/>
            <person name="Grigoriev I.V."/>
            <person name="Hibbett D.S."/>
            <person name="Martin F."/>
            <person name="Nordberg H.P."/>
            <person name="Cantor M.N."/>
            <person name="Hua S.X."/>
        </authorList>
    </citation>
    <scope>NUCLEOTIDE SEQUENCE [LARGE SCALE GENOMIC DNA]</scope>
    <source>
        <strain evidence="4 5">ATCC 200175</strain>
    </source>
</reference>
<dbReference type="InterPro" id="IPR052574">
    <property type="entry name" value="CDIRP"/>
</dbReference>
<feature type="region of interest" description="Disordered" evidence="3">
    <location>
        <begin position="724"/>
        <end position="772"/>
    </location>
</feature>
<reference evidence="5" key="2">
    <citation type="submission" date="2015-01" db="EMBL/GenBank/DDBJ databases">
        <title>Evolutionary Origins and Diversification of the Mycorrhizal Mutualists.</title>
        <authorList>
            <consortium name="DOE Joint Genome Institute"/>
            <consortium name="Mycorrhizal Genomics Consortium"/>
            <person name="Kohler A."/>
            <person name="Kuo A."/>
            <person name="Nagy L.G."/>
            <person name="Floudas D."/>
            <person name="Copeland A."/>
            <person name="Barry K.W."/>
            <person name="Cichocki N."/>
            <person name="Veneault-Fourrey C."/>
            <person name="LaButti K."/>
            <person name="Lindquist E.A."/>
            <person name="Lipzen A."/>
            <person name="Lundell T."/>
            <person name="Morin E."/>
            <person name="Murat C."/>
            <person name="Riley R."/>
            <person name="Ohm R."/>
            <person name="Sun H."/>
            <person name="Tunlid A."/>
            <person name="Henrissat B."/>
            <person name="Grigoriev I.V."/>
            <person name="Hibbett D.S."/>
            <person name="Martin F."/>
        </authorList>
    </citation>
    <scope>NUCLEOTIDE SEQUENCE [LARGE SCALE GENOMIC DNA]</scope>
    <source>
        <strain evidence="5">ATCC 200175</strain>
    </source>
</reference>
<dbReference type="InterPro" id="IPR001611">
    <property type="entry name" value="Leu-rich_rpt"/>
</dbReference>
<evidence type="ECO:0000256" key="2">
    <source>
        <dbReference type="ARBA" id="ARBA00022737"/>
    </source>
</evidence>
<dbReference type="InterPro" id="IPR003591">
    <property type="entry name" value="Leu-rich_rpt_typical-subtyp"/>
</dbReference>
<name>A0A0C9U6Y3_PAXIN</name>